<proteinExistence type="predicted"/>
<keyword evidence="1" id="KW-0732">Signal</keyword>
<reference evidence="2 3" key="1">
    <citation type="journal article" date="2017" name="Curr. Biol.">
        <title>The Evolution of Venom by Co-option of Single-Copy Genes.</title>
        <authorList>
            <person name="Martinson E.O."/>
            <person name="Mrinalini"/>
            <person name="Kelkar Y.D."/>
            <person name="Chang C.H."/>
            <person name="Werren J.H."/>
        </authorList>
    </citation>
    <scope>NUCLEOTIDE SEQUENCE [LARGE SCALE GENOMIC DNA]</scope>
    <source>
        <strain evidence="2 3">Alberta</strain>
        <tissue evidence="2">Whole body</tissue>
    </source>
</reference>
<protein>
    <submittedName>
        <fullName evidence="2">Uncharacterized protein</fullName>
    </submittedName>
</protein>
<comment type="caution">
    <text evidence="2">The sequence shown here is derived from an EMBL/GenBank/DDBJ whole genome shotgun (WGS) entry which is preliminary data.</text>
</comment>
<feature type="signal peptide" evidence="1">
    <location>
        <begin position="1"/>
        <end position="19"/>
    </location>
</feature>
<accession>A0A232FBE4</accession>
<gene>
    <name evidence="2" type="ORF">TSAR_006969</name>
</gene>
<dbReference type="AlphaFoldDB" id="A0A232FBE4"/>
<evidence type="ECO:0000313" key="3">
    <source>
        <dbReference type="Proteomes" id="UP000215335"/>
    </source>
</evidence>
<evidence type="ECO:0000313" key="2">
    <source>
        <dbReference type="EMBL" id="OXU28154.1"/>
    </source>
</evidence>
<dbReference type="EMBL" id="NNAY01000470">
    <property type="protein sequence ID" value="OXU28154.1"/>
    <property type="molecule type" value="Genomic_DNA"/>
</dbReference>
<organism evidence="2 3">
    <name type="scientific">Trichomalopsis sarcophagae</name>
    <dbReference type="NCBI Taxonomy" id="543379"/>
    <lineage>
        <taxon>Eukaryota</taxon>
        <taxon>Metazoa</taxon>
        <taxon>Ecdysozoa</taxon>
        <taxon>Arthropoda</taxon>
        <taxon>Hexapoda</taxon>
        <taxon>Insecta</taxon>
        <taxon>Pterygota</taxon>
        <taxon>Neoptera</taxon>
        <taxon>Endopterygota</taxon>
        <taxon>Hymenoptera</taxon>
        <taxon>Apocrita</taxon>
        <taxon>Proctotrupomorpha</taxon>
        <taxon>Chalcidoidea</taxon>
        <taxon>Pteromalidae</taxon>
        <taxon>Pteromalinae</taxon>
        <taxon>Trichomalopsis</taxon>
    </lineage>
</organism>
<name>A0A232FBE4_9HYME</name>
<dbReference type="Proteomes" id="UP000215335">
    <property type="component" value="Unassembled WGS sequence"/>
</dbReference>
<feature type="chain" id="PRO_5012036928" evidence="1">
    <location>
        <begin position="20"/>
        <end position="73"/>
    </location>
</feature>
<sequence>MKFAIVFCVLALVVALVTAKPAENTTPKWDLETCEERAVIARRESNRCEDYQCIMHSHGLVLDGVNCKDHPTD</sequence>
<evidence type="ECO:0000256" key="1">
    <source>
        <dbReference type="SAM" id="SignalP"/>
    </source>
</evidence>
<keyword evidence="3" id="KW-1185">Reference proteome</keyword>